<protein>
    <submittedName>
        <fullName evidence="1">Uncharacterized protein</fullName>
    </submittedName>
</protein>
<evidence type="ECO:0000313" key="2">
    <source>
        <dbReference type="Proteomes" id="UP001058271"/>
    </source>
</evidence>
<accession>A0ABY5ZCD6</accession>
<proteinExistence type="predicted"/>
<dbReference type="EMBL" id="CP073721">
    <property type="protein sequence ID" value="UWZ39527.1"/>
    <property type="molecule type" value="Genomic_DNA"/>
</dbReference>
<name>A0ABY5ZCD6_9ACTN</name>
<reference evidence="1" key="1">
    <citation type="submission" date="2021-04" db="EMBL/GenBank/DDBJ databases">
        <title>Biosynthetic gene clusters of Dactylosporangioum roseum.</title>
        <authorList>
            <person name="Hartkoorn R.C."/>
            <person name="Beaudoing E."/>
            <person name="Hot D."/>
            <person name="Moureu S."/>
        </authorList>
    </citation>
    <scope>NUCLEOTIDE SEQUENCE</scope>
    <source>
        <strain evidence="1">NRRL B-16295</strain>
    </source>
</reference>
<dbReference type="RefSeq" id="WP_260728938.1">
    <property type="nucleotide sequence ID" value="NZ_BAAABS010000016.1"/>
</dbReference>
<dbReference type="Proteomes" id="UP001058271">
    <property type="component" value="Chromosome"/>
</dbReference>
<keyword evidence="2" id="KW-1185">Reference proteome</keyword>
<sequence>MEIFDVDLQLCAHVGVPASAPVLVTLPEGGPFLARGWLQTGCPVESVFTTGGPETSEPLTVELHTAPGFAWPAPLAPGPDTDATPGTWVIPWRWNSRRWVPSSAPTDLAVGTGRLVVHEGRPAAPAAMQIGVEDGPVLTMMMLSGAEATYGFAAGRPLLADTRGVAVSVLDYLRDGDARSATVIAAPTVAAGPGSEPLLDLAVGYLLLRTGDERFARWSRRLADVLPASPDAAVLSAWRWLHGSPHNLRASRRELLRSMRLGLPVVSDGLRLLVEGLAAVAHGRAGTAALRALKAVRPYQYALVPGVITAFTGLTPNIPLPSTPRQQALLEAGQPRGAIAAAPVAVRAADRIRDALPSMFPVRNVPLAQRAILFEGTAHTALLQAGAADPMTGERLRRGFMGVVDAVDLPAARRAADRLLTGRGDVRAVPPGYRPVPRLMLIGPRAAGGTRRPASTWNDASTGLRVKQRQTAPDTVSISVFLDAETGGRLTVVRLHVASDTGSDSYLVIATGAVDGDDRKTRSGTLRIYGVGHWLDVAVGEIRSTEQLGPDDVDDIRRSVSLADRPGRDAWRAVLLQRRAFDPVVVAITEGLS</sequence>
<organism evidence="1 2">
    <name type="scientific">Dactylosporangium roseum</name>
    <dbReference type="NCBI Taxonomy" id="47989"/>
    <lineage>
        <taxon>Bacteria</taxon>
        <taxon>Bacillati</taxon>
        <taxon>Actinomycetota</taxon>
        <taxon>Actinomycetes</taxon>
        <taxon>Micromonosporales</taxon>
        <taxon>Micromonosporaceae</taxon>
        <taxon>Dactylosporangium</taxon>
    </lineage>
</organism>
<evidence type="ECO:0000313" key="1">
    <source>
        <dbReference type="EMBL" id="UWZ39527.1"/>
    </source>
</evidence>
<gene>
    <name evidence="1" type="ORF">Drose_15590</name>
</gene>